<evidence type="ECO:0000256" key="1">
    <source>
        <dbReference type="SAM" id="MobiDB-lite"/>
    </source>
</evidence>
<name>A0A136IVE1_9PEZI</name>
<dbReference type="InParanoid" id="A0A136IVE1"/>
<dbReference type="EMBL" id="KQ964257">
    <property type="protein sequence ID" value="KXJ88858.1"/>
    <property type="molecule type" value="Genomic_DNA"/>
</dbReference>
<proteinExistence type="predicted"/>
<evidence type="ECO:0000313" key="2">
    <source>
        <dbReference type="EMBL" id="KXJ88858.1"/>
    </source>
</evidence>
<organism evidence="2 3">
    <name type="scientific">Microdochium bolleyi</name>
    <dbReference type="NCBI Taxonomy" id="196109"/>
    <lineage>
        <taxon>Eukaryota</taxon>
        <taxon>Fungi</taxon>
        <taxon>Dikarya</taxon>
        <taxon>Ascomycota</taxon>
        <taxon>Pezizomycotina</taxon>
        <taxon>Sordariomycetes</taxon>
        <taxon>Xylariomycetidae</taxon>
        <taxon>Xylariales</taxon>
        <taxon>Microdochiaceae</taxon>
        <taxon>Microdochium</taxon>
    </lineage>
</organism>
<accession>A0A136IVE1</accession>
<gene>
    <name evidence="2" type="ORF">Micbo1qcDRAFT_166307</name>
</gene>
<protein>
    <recommendedName>
        <fullName evidence="4">Nucleoside phosphorylase domain-containing protein</fullName>
    </recommendedName>
</protein>
<dbReference type="InterPro" id="IPR053137">
    <property type="entry name" value="NLR-like"/>
</dbReference>
<feature type="region of interest" description="Disordered" evidence="1">
    <location>
        <begin position="57"/>
        <end position="80"/>
    </location>
</feature>
<sequence length="80" mass="9083">MEAGGVTNEIPCLVIRGICDYADNRKNDDWQNYAAATAAAYAAYLLTQRRGECASQAWTKRKGKRPAEEDLQYRSKARRR</sequence>
<dbReference type="AlphaFoldDB" id="A0A136IVE1"/>
<dbReference type="PANTHER" id="PTHR46082:SF11">
    <property type="entry name" value="AAA+ ATPASE DOMAIN-CONTAINING PROTEIN-RELATED"/>
    <property type="match status" value="1"/>
</dbReference>
<dbReference type="Gene3D" id="3.40.50.1580">
    <property type="entry name" value="Nucleoside phosphorylase domain"/>
    <property type="match status" value="1"/>
</dbReference>
<dbReference type="OrthoDB" id="4756139at2759"/>
<dbReference type="SUPFAM" id="SSF53167">
    <property type="entry name" value="Purine and uridine phosphorylases"/>
    <property type="match status" value="1"/>
</dbReference>
<dbReference type="Proteomes" id="UP000070501">
    <property type="component" value="Unassembled WGS sequence"/>
</dbReference>
<evidence type="ECO:0008006" key="4">
    <source>
        <dbReference type="Google" id="ProtNLM"/>
    </source>
</evidence>
<dbReference type="GO" id="GO:0003824">
    <property type="term" value="F:catalytic activity"/>
    <property type="evidence" value="ECO:0007669"/>
    <property type="project" value="InterPro"/>
</dbReference>
<dbReference type="InterPro" id="IPR035994">
    <property type="entry name" value="Nucleoside_phosphorylase_sf"/>
</dbReference>
<dbReference type="STRING" id="196109.A0A136IVE1"/>
<keyword evidence="3" id="KW-1185">Reference proteome</keyword>
<evidence type="ECO:0000313" key="3">
    <source>
        <dbReference type="Proteomes" id="UP000070501"/>
    </source>
</evidence>
<dbReference type="GO" id="GO:0009116">
    <property type="term" value="P:nucleoside metabolic process"/>
    <property type="evidence" value="ECO:0007669"/>
    <property type="project" value="InterPro"/>
</dbReference>
<reference evidence="3" key="1">
    <citation type="submission" date="2016-02" db="EMBL/GenBank/DDBJ databases">
        <title>Draft genome sequence of Microdochium bolleyi, a fungal endophyte of beachgrass.</title>
        <authorList>
            <consortium name="DOE Joint Genome Institute"/>
            <person name="David A.S."/>
            <person name="May G."/>
            <person name="Haridas S."/>
            <person name="Lim J."/>
            <person name="Wang M."/>
            <person name="Labutti K."/>
            <person name="Lipzen A."/>
            <person name="Barry K."/>
            <person name="Grigoriev I.V."/>
        </authorList>
    </citation>
    <scope>NUCLEOTIDE SEQUENCE [LARGE SCALE GENOMIC DNA]</scope>
    <source>
        <strain evidence="3">J235TASD1</strain>
    </source>
</reference>
<dbReference type="PANTHER" id="PTHR46082">
    <property type="entry name" value="ATP/GTP-BINDING PROTEIN-RELATED"/>
    <property type="match status" value="1"/>
</dbReference>